<dbReference type="EMBL" id="CAJFDI010000003">
    <property type="protein sequence ID" value="CAD5220539.1"/>
    <property type="molecule type" value="Genomic_DNA"/>
</dbReference>
<evidence type="ECO:0000313" key="4">
    <source>
        <dbReference type="EMBL" id="CAD5220539.1"/>
    </source>
</evidence>
<reference evidence="7" key="1">
    <citation type="submission" date="2016-11" db="UniProtKB">
        <authorList>
            <consortium name="WormBaseParasite"/>
        </authorList>
    </citation>
    <scope>IDENTIFICATION</scope>
</reference>
<evidence type="ECO:0000313" key="5">
    <source>
        <dbReference type="Proteomes" id="UP000095284"/>
    </source>
</evidence>
<accession>A0A1I7RZ81</accession>
<dbReference type="EMBL" id="CAJFCV020000003">
    <property type="protein sequence ID" value="CAG9106757.1"/>
    <property type="molecule type" value="Genomic_DNA"/>
</dbReference>
<keyword evidence="2" id="KW-0732">Signal</keyword>
<dbReference type="Proteomes" id="UP000582659">
    <property type="component" value="Unassembled WGS sequence"/>
</dbReference>
<dbReference type="Proteomes" id="UP000659654">
    <property type="component" value="Unassembled WGS sequence"/>
</dbReference>
<protein>
    <submittedName>
        <fullName evidence="4">(pine wood nematode) hypothetical protein</fullName>
    </submittedName>
    <submittedName>
        <fullName evidence="7">ShKT domain-containing protein</fullName>
    </submittedName>
</protein>
<evidence type="ECO:0000313" key="6">
    <source>
        <dbReference type="Proteomes" id="UP000659654"/>
    </source>
</evidence>
<evidence type="ECO:0000256" key="2">
    <source>
        <dbReference type="SAM" id="SignalP"/>
    </source>
</evidence>
<dbReference type="PROSITE" id="PS51670">
    <property type="entry name" value="SHKT"/>
    <property type="match status" value="1"/>
</dbReference>
<dbReference type="InterPro" id="IPR003582">
    <property type="entry name" value="ShKT_dom"/>
</dbReference>
<feature type="chain" id="PRO_5035399622" evidence="2">
    <location>
        <begin position="27"/>
        <end position="479"/>
    </location>
</feature>
<gene>
    <name evidence="4" type="ORF">BXYJ_LOCUS6229</name>
</gene>
<evidence type="ECO:0000256" key="1">
    <source>
        <dbReference type="PROSITE-ProRule" id="PRU01005"/>
    </source>
</evidence>
<feature type="domain" description="ShKT" evidence="3">
    <location>
        <begin position="331"/>
        <end position="369"/>
    </location>
</feature>
<name>A0A1I7RZ81_BURXY</name>
<comment type="caution">
    <text evidence="1">Lacks conserved residue(s) required for the propagation of feature annotation.</text>
</comment>
<organism evidence="5 7">
    <name type="scientific">Bursaphelenchus xylophilus</name>
    <name type="common">Pinewood nematode worm</name>
    <name type="synonym">Aphelenchoides xylophilus</name>
    <dbReference type="NCBI Taxonomy" id="6326"/>
    <lineage>
        <taxon>Eukaryota</taxon>
        <taxon>Metazoa</taxon>
        <taxon>Ecdysozoa</taxon>
        <taxon>Nematoda</taxon>
        <taxon>Chromadorea</taxon>
        <taxon>Rhabditida</taxon>
        <taxon>Tylenchina</taxon>
        <taxon>Tylenchomorpha</taxon>
        <taxon>Aphelenchoidea</taxon>
        <taxon>Aphelenchoididae</taxon>
        <taxon>Bursaphelenchus</taxon>
    </lineage>
</organism>
<dbReference type="Proteomes" id="UP000095284">
    <property type="component" value="Unplaced"/>
</dbReference>
<evidence type="ECO:0000313" key="7">
    <source>
        <dbReference type="WBParaSite" id="BXY_0604900.1"/>
    </source>
</evidence>
<keyword evidence="6" id="KW-1185">Reference proteome</keyword>
<dbReference type="OrthoDB" id="5874015at2759"/>
<feature type="signal peptide" evidence="2">
    <location>
        <begin position="1"/>
        <end position="26"/>
    </location>
</feature>
<dbReference type="AlphaFoldDB" id="A0A1I7RZ81"/>
<evidence type="ECO:0000259" key="3">
    <source>
        <dbReference type="PROSITE" id="PS51670"/>
    </source>
</evidence>
<reference evidence="4" key="2">
    <citation type="submission" date="2020-09" db="EMBL/GenBank/DDBJ databases">
        <authorList>
            <person name="Kikuchi T."/>
        </authorList>
    </citation>
    <scope>NUCLEOTIDE SEQUENCE</scope>
    <source>
        <strain evidence="4">Ka4C1</strain>
    </source>
</reference>
<dbReference type="SMR" id="A0A1I7RZ81"/>
<dbReference type="WBParaSite" id="BXY_0604900.1">
    <property type="protein sequence ID" value="BXY_0604900.1"/>
    <property type="gene ID" value="BXY_0604900"/>
</dbReference>
<sequence length="479" mass="54657">MNCRGPRRWLNLLLFLLLLQPVPTSAIDRLSASIFKFIYGHESICGDQFGDLAWMPAHDHCELNCDLLTEICQLSSDKSSLVKQRCLQLPHDCTSALSLHLYSLGLTDKRRTEPRFDGITISGTTNDNMHFGFSTLKPTTLEPLKPNGLSIKHIKEERVTVTSSPEAALIEGQFKEFQSNFNEFFEGEETEGETIDPQVTLMSQEPETTTQIQEYNDQAYDNNIFMSDKNIFEHSPAPEISTTQAFEFQEVTDSRLEMPSSVPTPPSEVHIFGPPFVEKQHAAPTFPLDSISDLRRLPASLGEFDKERERQPWSWKDLSDRLKRPWSLQNRPDKDLSHRCCQWALDGLCDRSWQRVRVLCPKSCGNVVCSSADGALSCNRAIDVDVVDCYEKRKHNLQSISSRFYDTQPSYHSFQEEPVNQLNILPEEMHFGWTTTKTNTVPPQYFSTAPALHNRMPPVQRAYAVEAEIRKFKSSRNFG</sequence>
<proteinExistence type="predicted"/>